<feature type="domain" description="DUF403" evidence="1">
    <location>
        <begin position="1"/>
        <end position="298"/>
    </location>
</feature>
<dbReference type="PANTHER" id="PTHR34595">
    <property type="entry name" value="BLR5612 PROTEIN"/>
    <property type="match status" value="1"/>
</dbReference>
<evidence type="ECO:0000259" key="1">
    <source>
        <dbReference type="Pfam" id="PF04168"/>
    </source>
</evidence>
<reference evidence="2 3" key="1">
    <citation type="submission" date="2019-09" db="EMBL/GenBank/DDBJ databases">
        <authorList>
            <person name="Cremers G."/>
        </authorList>
    </citation>
    <scope>NUCLEOTIDE SEQUENCE [LARGE SCALE GENOMIC DNA]</scope>
    <source>
        <strain evidence="2">4A</strain>
    </source>
</reference>
<dbReference type="InterPro" id="IPR051680">
    <property type="entry name" value="ATP-dep_Glu-Cys_Ligase-2"/>
</dbReference>
<gene>
    <name evidence="2" type="ORF">MAMT_00478</name>
</gene>
<evidence type="ECO:0000313" key="2">
    <source>
        <dbReference type="EMBL" id="VVM05132.1"/>
    </source>
</evidence>
<keyword evidence="3" id="KW-1185">Reference proteome</keyword>
<dbReference type="OrthoDB" id="9803532at2"/>
<dbReference type="RefSeq" id="WP_142659337.1">
    <property type="nucleotide sequence ID" value="NZ_CABFVA020000015.1"/>
</dbReference>
<dbReference type="PANTHER" id="PTHR34595:SF7">
    <property type="entry name" value="SLL1039 PROTEIN"/>
    <property type="match status" value="1"/>
</dbReference>
<sequence length="301" mass="32918">MIFRKASHFYWLSRYLTRALDTIRLVDAYWPLCWDGGKGRGEACLIRLRRALRMAVPGPIFGPAGELFWFLEAEDNPLSMRSSIEGARLNARHLRVELPEELWEVLGQFPAGPPVSPVPIGDVPIPRAQFLQRVEGISSIYEIARFSLERGAPQDWLVLGQGIEGMGNLAAALCALAPDDSGSPAPSLEEKTAVLRGFSSLHAYRETSGPCYEEEAVFRSLLGDQRLPRSFAALLSSTSASLERLEQKSSHALASAFTAAGALGAALSSLGSTPKKRLGYLLMELQIGCNQLHQEIEKALV</sequence>
<dbReference type="Pfam" id="PF04168">
    <property type="entry name" value="Alpha-E"/>
    <property type="match status" value="1"/>
</dbReference>
<protein>
    <recommendedName>
        <fullName evidence="1">DUF403 domain-containing protein</fullName>
    </recommendedName>
</protein>
<proteinExistence type="predicted"/>
<dbReference type="AlphaFoldDB" id="A0A5E6M872"/>
<dbReference type="EMBL" id="CABFVA020000015">
    <property type="protein sequence ID" value="VVM05132.1"/>
    <property type="molecule type" value="Genomic_DNA"/>
</dbReference>
<dbReference type="Proteomes" id="UP000334923">
    <property type="component" value="Unassembled WGS sequence"/>
</dbReference>
<name>A0A5E6M872_9BACT</name>
<evidence type="ECO:0000313" key="3">
    <source>
        <dbReference type="Proteomes" id="UP000334923"/>
    </source>
</evidence>
<organism evidence="2 3">
    <name type="scientific">Methylacidimicrobium tartarophylax</name>
    <dbReference type="NCBI Taxonomy" id="1041768"/>
    <lineage>
        <taxon>Bacteria</taxon>
        <taxon>Pseudomonadati</taxon>
        <taxon>Verrucomicrobiota</taxon>
        <taxon>Methylacidimicrobium</taxon>
    </lineage>
</organism>
<dbReference type="InterPro" id="IPR007296">
    <property type="entry name" value="DUF403"/>
</dbReference>
<accession>A0A5E6M872</accession>